<comment type="subcellular location">
    <subcellularLocation>
        <location evidence="1">Cell membrane</location>
        <topology evidence="1">Multi-pass membrane protein</topology>
    </subcellularLocation>
</comment>
<dbReference type="InterPro" id="IPR003593">
    <property type="entry name" value="AAA+_ATPase"/>
</dbReference>
<feature type="transmembrane region" description="Helical" evidence="9">
    <location>
        <begin position="16"/>
        <end position="38"/>
    </location>
</feature>
<evidence type="ECO:0000259" key="10">
    <source>
        <dbReference type="PROSITE" id="PS50893"/>
    </source>
</evidence>
<keyword evidence="13" id="KW-1185">Reference proteome</keyword>
<dbReference type="InterPro" id="IPR027417">
    <property type="entry name" value="P-loop_NTPase"/>
</dbReference>
<dbReference type="Pfam" id="PF00664">
    <property type="entry name" value="ABC_membrane"/>
    <property type="match status" value="1"/>
</dbReference>
<dbReference type="Proteomes" id="UP000007383">
    <property type="component" value="Chromosome"/>
</dbReference>
<name>H9UL40_SPIAZ</name>
<keyword evidence="4 9" id="KW-0812">Transmembrane</keyword>
<dbReference type="GO" id="GO:0015421">
    <property type="term" value="F:ABC-type oligopeptide transporter activity"/>
    <property type="evidence" value="ECO:0007669"/>
    <property type="project" value="TreeGrafter"/>
</dbReference>
<evidence type="ECO:0000256" key="3">
    <source>
        <dbReference type="ARBA" id="ARBA00022475"/>
    </source>
</evidence>
<dbReference type="InterPro" id="IPR017871">
    <property type="entry name" value="ABC_transporter-like_CS"/>
</dbReference>
<sequence length="598" mass="66684">MQLKVLLVAMRGSRRTYLAGLAALAVATIFLFLGPQILRITLDSVLANEPPRLPEPLLGYWSNLGGRTFFLHRLWLPAAALAATAILQGLFTCVQGRATARSSEAAVERLRTAMYNHIQRLPYLDMDRFSTGDLIQRCTSDIDTIRRFISLEAPEIVRTLAMLSIAVPMMLSMDPALTVLGLALVPVLFGFSLLFFLRVQRAFERMDESEARMSTMLQESITGIRVVRAFGRQRYEEDRFSQHNEEFRHLTFGVINNMALYWSVSSWMSMLQVGLLLVGGSILVLQGSVSIGVLTAFLTIQTHLLFPVRMLGRVLANMGQMSVALGRLQEVLRVPIEQQLDEGQRPEVRGGLSLQNVEFSYPDGSQVLHGINCEIHPGERIGILGPTGSGKSTLVHLLARLFEYSGGSIRIDGVELNTIAKRHLRSQVAVVLQEPFLFARTIRENLRLARAGARDEEIIEAARTACFHEVVNGFSQGYDTMVGERGVTLSGGQKQRLALARTLLRDTPVLILDDAMSAVDTETEAEIRQALESRRDRLTTIMVSHRITTLAATDRILVMDDGRIVDSGRHEELINRPGLYQRVWQLQHQFALQEEAAG</sequence>
<evidence type="ECO:0000256" key="6">
    <source>
        <dbReference type="ARBA" id="ARBA00022840"/>
    </source>
</evidence>
<evidence type="ECO:0000256" key="2">
    <source>
        <dbReference type="ARBA" id="ARBA00022448"/>
    </source>
</evidence>
<keyword evidence="8 9" id="KW-0472">Membrane</keyword>
<feature type="domain" description="ABC transporter" evidence="10">
    <location>
        <begin position="352"/>
        <end position="586"/>
    </location>
</feature>
<protein>
    <submittedName>
        <fullName evidence="12">ABC-type multidrug transport system, ATPase and permease component</fullName>
    </submittedName>
</protein>
<dbReference type="Pfam" id="PF00005">
    <property type="entry name" value="ABC_tran"/>
    <property type="match status" value="1"/>
</dbReference>
<dbReference type="PROSITE" id="PS00211">
    <property type="entry name" value="ABC_TRANSPORTER_1"/>
    <property type="match status" value="1"/>
</dbReference>
<evidence type="ECO:0000256" key="7">
    <source>
        <dbReference type="ARBA" id="ARBA00022989"/>
    </source>
</evidence>
<dbReference type="GO" id="GO:0005886">
    <property type="term" value="C:plasma membrane"/>
    <property type="evidence" value="ECO:0007669"/>
    <property type="project" value="UniProtKB-SubCell"/>
</dbReference>
<feature type="transmembrane region" description="Helical" evidence="9">
    <location>
        <begin position="74"/>
        <end position="94"/>
    </location>
</feature>
<dbReference type="GO" id="GO:0016887">
    <property type="term" value="F:ATP hydrolysis activity"/>
    <property type="evidence" value="ECO:0007669"/>
    <property type="project" value="InterPro"/>
</dbReference>
<accession>H9UL40</accession>
<evidence type="ECO:0000259" key="11">
    <source>
        <dbReference type="PROSITE" id="PS50929"/>
    </source>
</evidence>
<dbReference type="OrthoDB" id="341671at2"/>
<dbReference type="SMART" id="SM00382">
    <property type="entry name" value="AAA"/>
    <property type="match status" value="1"/>
</dbReference>
<keyword evidence="2" id="KW-0813">Transport</keyword>
<evidence type="ECO:0000256" key="9">
    <source>
        <dbReference type="SAM" id="Phobius"/>
    </source>
</evidence>
<dbReference type="PROSITE" id="PS50929">
    <property type="entry name" value="ABC_TM1F"/>
    <property type="match status" value="1"/>
</dbReference>
<dbReference type="eggNOG" id="COG1132">
    <property type="taxonomic scope" value="Bacteria"/>
</dbReference>
<gene>
    <name evidence="12" type="ordered locus">Spiaf_2197</name>
</gene>
<dbReference type="STRING" id="889378.Spiaf_2197"/>
<feature type="transmembrane region" description="Helical" evidence="9">
    <location>
        <begin position="156"/>
        <end position="173"/>
    </location>
</feature>
<dbReference type="SUPFAM" id="SSF52540">
    <property type="entry name" value="P-loop containing nucleoside triphosphate hydrolases"/>
    <property type="match status" value="1"/>
</dbReference>
<dbReference type="HOGENOM" id="CLU_000604_84_1_12"/>
<evidence type="ECO:0000313" key="13">
    <source>
        <dbReference type="Proteomes" id="UP000007383"/>
    </source>
</evidence>
<dbReference type="Gene3D" id="1.20.1560.10">
    <property type="entry name" value="ABC transporter type 1, transmembrane domain"/>
    <property type="match status" value="1"/>
</dbReference>
<keyword evidence="7 9" id="KW-1133">Transmembrane helix</keyword>
<organism evidence="12 13">
    <name type="scientific">Spirochaeta africana (strain ATCC 700263 / DSM 8902 / Z-7692)</name>
    <dbReference type="NCBI Taxonomy" id="889378"/>
    <lineage>
        <taxon>Bacteria</taxon>
        <taxon>Pseudomonadati</taxon>
        <taxon>Spirochaetota</taxon>
        <taxon>Spirochaetia</taxon>
        <taxon>Spirochaetales</taxon>
        <taxon>Spirochaetaceae</taxon>
        <taxon>Spirochaeta</taxon>
    </lineage>
</organism>
<evidence type="ECO:0000256" key="8">
    <source>
        <dbReference type="ARBA" id="ARBA00023136"/>
    </source>
</evidence>
<proteinExistence type="predicted"/>
<dbReference type="Gene3D" id="3.40.50.300">
    <property type="entry name" value="P-loop containing nucleotide triphosphate hydrolases"/>
    <property type="match status" value="1"/>
</dbReference>
<dbReference type="SUPFAM" id="SSF90123">
    <property type="entry name" value="ABC transporter transmembrane region"/>
    <property type="match status" value="1"/>
</dbReference>
<dbReference type="InterPro" id="IPR036640">
    <property type="entry name" value="ABC1_TM_sf"/>
</dbReference>
<feature type="transmembrane region" description="Helical" evidence="9">
    <location>
        <begin position="179"/>
        <end position="197"/>
    </location>
</feature>
<dbReference type="PANTHER" id="PTHR43394">
    <property type="entry name" value="ATP-DEPENDENT PERMEASE MDL1, MITOCHONDRIAL"/>
    <property type="match status" value="1"/>
</dbReference>
<keyword evidence="3" id="KW-1003">Cell membrane</keyword>
<dbReference type="AlphaFoldDB" id="H9UL40"/>
<dbReference type="PROSITE" id="PS50893">
    <property type="entry name" value="ABC_TRANSPORTER_2"/>
    <property type="match status" value="1"/>
</dbReference>
<dbReference type="KEGG" id="sfc:Spiaf_2197"/>
<evidence type="ECO:0000256" key="1">
    <source>
        <dbReference type="ARBA" id="ARBA00004651"/>
    </source>
</evidence>
<keyword evidence="6" id="KW-0067">ATP-binding</keyword>
<dbReference type="InterPro" id="IPR039421">
    <property type="entry name" value="Type_1_exporter"/>
</dbReference>
<dbReference type="InterPro" id="IPR011527">
    <property type="entry name" value="ABC1_TM_dom"/>
</dbReference>
<dbReference type="CDD" id="cd18542">
    <property type="entry name" value="ABC_6TM_YknU_like"/>
    <property type="match status" value="1"/>
</dbReference>
<evidence type="ECO:0000256" key="5">
    <source>
        <dbReference type="ARBA" id="ARBA00022741"/>
    </source>
</evidence>
<reference evidence="13" key="1">
    <citation type="journal article" date="2013" name="Stand. Genomic Sci.">
        <title>Complete genome sequence of the halophilic bacterium Spirochaeta africana type strain (Z-7692(T)) from the alkaline Lake Magadi in the East African Rift.</title>
        <authorList>
            <person name="Liolos K."/>
            <person name="Abt B."/>
            <person name="Scheuner C."/>
            <person name="Teshima H."/>
            <person name="Held B."/>
            <person name="Lapidus A."/>
            <person name="Nolan M."/>
            <person name="Lucas S."/>
            <person name="Deshpande S."/>
            <person name="Cheng J.F."/>
            <person name="Tapia R."/>
            <person name="Goodwin L.A."/>
            <person name="Pitluck S."/>
            <person name="Pagani I."/>
            <person name="Ivanova N."/>
            <person name="Mavromatis K."/>
            <person name="Mikhailova N."/>
            <person name="Huntemann M."/>
            <person name="Pati A."/>
            <person name="Chen A."/>
            <person name="Palaniappan K."/>
            <person name="Land M."/>
            <person name="Rohde M."/>
            <person name="Tindall B.J."/>
            <person name="Detter J.C."/>
            <person name="Goker M."/>
            <person name="Bristow J."/>
            <person name="Eisen J.A."/>
            <person name="Markowitz V."/>
            <person name="Hugenholtz P."/>
            <person name="Woyke T."/>
            <person name="Klenk H.P."/>
            <person name="Kyrpides N.C."/>
        </authorList>
    </citation>
    <scope>NUCLEOTIDE SEQUENCE</scope>
    <source>
        <strain evidence="13">ATCC 700263 / DSM 8902 / Z-7692</strain>
    </source>
</reference>
<dbReference type="InterPro" id="IPR003439">
    <property type="entry name" value="ABC_transporter-like_ATP-bd"/>
</dbReference>
<feature type="domain" description="ABC transmembrane type-1" evidence="11">
    <location>
        <begin position="18"/>
        <end position="320"/>
    </location>
</feature>
<dbReference type="EMBL" id="CP003282">
    <property type="protein sequence ID" value="AFG38233.1"/>
    <property type="molecule type" value="Genomic_DNA"/>
</dbReference>
<dbReference type="PATRIC" id="fig|889378.3.peg.2173"/>
<dbReference type="GO" id="GO:0005524">
    <property type="term" value="F:ATP binding"/>
    <property type="evidence" value="ECO:0007669"/>
    <property type="project" value="UniProtKB-KW"/>
</dbReference>
<keyword evidence="5" id="KW-0547">Nucleotide-binding</keyword>
<dbReference type="FunFam" id="3.40.50.300:FF:000221">
    <property type="entry name" value="Multidrug ABC transporter ATP-binding protein"/>
    <property type="match status" value="1"/>
</dbReference>
<dbReference type="RefSeq" id="WP_014456216.1">
    <property type="nucleotide sequence ID" value="NC_017098.1"/>
</dbReference>
<evidence type="ECO:0000256" key="4">
    <source>
        <dbReference type="ARBA" id="ARBA00022692"/>
    </source>
</evidence>
<evidence type="ECO:0000313" key="12">
    <source>
        <dbReference type="EMBL" id="AFG38233.1"/>
    </source>
</evidence>
<dbReference type="PANTHER" id="PTHR43394:SF1">
    <property type="entry name" value="ATP-BINDING CASSETTE SUB-FAMILY B MEMBER 10, MITOCHONDRIAL"/>
    <property type="match status" value="1"/>
</dbReference>